<organism evidence="1 2">
    <name type="scientific">Streptacidiphilus alkalitolerans</name>
    <dbReference type="NCBI Taxonomy" id="3342712"/>
    <lineage>
        <taxon>Bacteria</taxon>
        <taxon>Bacillati</taxon>
        <taxon>Actinomycetota</taxon>
        <taxon>Actinomycetes</taxon>
        <taxon>Kitasatosporales</taxon>
        <taxon>Streptomycetaceae</taxon>
        <taxon>Streptacidiphilus</taxon>
    </lineage>
</organism>
<reference evidence="1 2" key="1">
    <citation type="submission" date="2024-09" db="EMBL/GenBank/DDBJ databases">
        <authorList>
            <person name="Lee S.D."/>
        </authorList>
    </citation>
    <scope>NUCLEOTIDE SEQUENCE [LARGE SCALE GENOMIC DNA]</scope>
    <source>
        <strain evidence="1 2">N1-3</strain>
    </source>
</reference>
<dbReference type="Proteomes" id="UP001592530">
    <property type="component" value="Unassembled WGS sequence"/>
</dbReference>
<gene>
    <name evidence="1" type="ORF">ACEZDB_08830</name>
</gene>
<sequence length="333" mass="36616">MGARANYVVVENGAWTLHYSHWGAGRLATDLAHGPAAATRCFRANSPVPQDEQRIADSWLNDVWCEGAALVDHDRRQLLWFTDPGEGWAEYTARREVLARMWPGWEVRWAHDGLGDLQARLGLGRDFTRTPGTAESDSWAPHWVEPEDDDDVTVLVTVRQPDGTVRARGGCLDPFLQLIGGQGLLGLLPADSPEPALAAMPDGGIHLDPGSRTIGLWTTRVAFGLYHRPLRGWDGWTLEFWGDDHTRQAERAGDRVRFPRTDLGPALADWLRRIGAPPRDPGALLRQVAALPSGDDRTVLVNPLATVRHTAVEPTAEEVDALRAVIAGLLAEQ</sequence>
<accession>A0ABV6WXJ2</accession>
<comment type="caution">
    <text evidence="1">The sequence shown here is derived from an EMBL/GenBank/DDBJ whole genome shotgun (WGS) entry which is preliminary data.</text>
</comment>
<dbReference type="EMBL" id="JBHEZY010000002">
    <property type="protein sequence ID" value="MFC1430760.1"/>
    <property type="molecule type" value="Genomic_DNA"/>
</dbReference>
<evidence type="ECO:0000313" key="1">
    <source>
        <dbReference type="EMBL" id="MFC1430760.1"/>
    </source>
</evidence>
<name>A0ABV6WXJ2_9ACTN</name>
<proteinExistence type="predicted"/>
<evidence type="ECO:0000313" key="2">
    <source>
        <dbReference type="Proteomes" id="UP001592530"/>
    </source>
</evidence>
<protein>
    <submittedName>
        <fullName evidence="1">Uncharacterized protein</fullName>
    </submittedName>
</protein>
<dbReference type="RefSeq" id="WP_380550583.1">
    <property type="nucleotide sequence ID" value="NZ_JBHEZY010000002.1"/>
</dbReference>